<dbReference type="InterPro" id="IPR005662">
    <property type="entry name" value="GTPase_Era-like"/>
</dbReference>
<dbReference type="PANTHER" id="PTHR42698">
    <property type="entry name" value="GTPASE ERA"/>
    <property type="match status" value="1"/>
</dbReference>
<dbReference type="HAMAP" id="MF_00367">
    <property type="entry name" value="GTPase_Era"/>
    <property type="match status" value="1"/>
</dbReference>
<comment type="subunit">
    <text evidence="6">Monomer.</text>
</comment>
<reference evidence="9" key="2">
    <citation type="journal article" date="2023" name="Microbiome">
        <title>Synthase-selected sorting approach identifies a beta-lactone synthase in a nudibranch symbiotic bacterium.</title>
        <authorList>
            <person name="Dzunkova M."/>
            <person name="La Clair J.J."/>
            <person name="Tyml T."/>
            <person name="Doud D."/>
            <person name="Schulz F."/>
            <person name="Piquer-Esteban S."/>
            <person name="Porcel Sanchis D."/>
            <person name="Osborn A."/>
            <person name="Robinson D."/>
            <person name="Louie K.B."/>
            <person name="Bowen B.P."/>
            <person name="Bowers R.M."/>
            <person name="Lee J."/>
            <person name="Arnau V."/>
            <person name="Diaz-Villanueva W."/>
            <person name="Stepanauskas R."/>
            <person name="Gosliner T."/>
            <person name="Date S.V."/>
            <person name="Northen T.R."/>
            <person name="Cheng J.F."/>
            <person name="Burkart M.D."/>
            <person name="Woyke T."/>
        </authorList>
    </citation>
    <scope>NUCLEOTIDE SEQUENCE</scope>
    <source>
        <strain evidence="9">Df01</strain>
    </source>
</reference>
<dbReference type="PANTHER" id="PTHR42698:SF1">
    <property type="entry name" value="GTPASE ERA, MITOCHONDRIAL"/>
    <property type="match status" value="1"/>
</dbReference>
<keyword evidence="10" id="KW-1185">Reference proteome</keyword>
<comment type="caution">
    <text evidence="9">The sequence shown here is derived from an EMBL/GenBank/DDBJ whole genome shotgun (WGS) entry which is preliminary data.</text>
</comment>
<keyword evidence="6" id="KW-0963">Cytoplasm</keyword>
<reference evidence="9" key="1">
    <citation type="submission" date="2022-08" db="EMBL/GenBank/DDBJ databases">
        <authorList>
            <person name="Dzunkova M."/>
            <person name="La Clair J."/>
            <person name="Tyml T."/>
            <person name="Doud D."/>
            <person name="Schulz F."/>
            <person name="Piquer S."/>
            <person name="Porcel Sanchis D."/>
            <person name="Osborn A."/>
            <person name="Robinson D."/>
            <person name="Louie K.B."/>
            <person name="Bowen B.P."/>
            <person name="Bowers R."/>
            <person name="Lee J."/>
            <person name="Arnau Llombart V."/>
            <person name="Diaz Villanueva W."/>
            <person name="Gosliner T."/>
            <person name="Northen T."/>
            <person name="Cheng J.-F."/>
            <person name="Burkart M.D."/>
            <person name="Woyke T."/>
        </authorList>
    </citation>
    <scope>NUCLEOTIDE SEQUENCE</scope>
    <source>
        <strain evidence="9">Df01</strain>
    </source>
</reference>
<evidence type="ECO:0000313" key="10">
    <source>
        <dbReference type="Proteomes" id="UP001168167"/>
    </source>
</evidence>
<dbReference type="CDD" id="cd22534">
    <property type="entry name" value="KH-II_Era"/>
    <property type="match status" value="1"/>
</dbReference>
<organism evidence="9 10">
    <name type="scientific">Candidatus Doriopsillibacter californiensis</name>
    <dbReference type="NCBI Taxonomy" id="2970740"/>
    <lineage>
        <taxon>Bacteria</taxon>
        <taxon>Pseudomonadati</taxon>
        <taxon>Pseudomonadota</taxon>
        <taxon>Gammaproteobacteria</taxon>
        <taxon>Candidatus Tethybacterales</taxon>
        <taxon>Candidatus Persebacteraceae</taxon>
        <taxon>Candidatus Doriopsillibacter</taxon>
    </lineage>
</organism>
<comment type="function">
    <text evidence="6">An essential GTPase that binds both GDP and GTP, with rapid nucleotide exchange. Plays a role in 16S rRNA processing and 30S ribosomal subunit biogenesis and possibly also in cell cycle regulation and energy metabolism.</text>
</comment>
<evidence type="ECO:0000259" key="7">
    <source>
        <dbReference type="Pfam" id="PF01926"/>
    </source>
</evidence>
<evidence type="ECO:0000256" key="3">
    <source>
        <dbReference type="ARBA" id="ARBA00022741"/>
    </source>
</evidence>
<keyword evidence="6" id="KW-0690">Ribosome biogenesis</keyword>
<feature type="domain" description="G" evidence="7">
    <location>
        <begin position="8"/>
        <end position="121"/>
    </location>
</feature>
<accession>A0ABT7QJA0</accession>
<name>A0ABT7QJA0_9GAMM</name>
<evidence type="ECO:0000256" key="1">
    <source>
        <dbReference type="ARBA" id="ARBA00007921"/>
    </source>
</evidence>
<proteinExistence type="inferred from homology"/>
<feature type="binding site" evidence="6">
    <location>
        <begin position="120"/>
        <end position="123"/>
    </location>
    <ligand>
        <name>GTP</name>
        <dbReference type="ChEBI" id="CHEBI:37565"/>
    </ligand>
</feature>
<feature type="binding site" evidence="6">
    <location>
        <begin position="12"/>
        <end position="19"/>
    </location>
    <ligand>
        <name>GTP</name>
        <dbReference type="ChEBI" id="CHEBI:37565"/>
    </ligand>
</feature>
<dbReference type="NCBIfam" id="TIGR00231">
    <property type="entry name" value="small_GTP"/>
    <property type="match status" value="1"/>
</dbReference>
<protein>
    <recommendedName>
        <fullName evidence="2 6">GTPase Era</fullName>
    </recommendedName>
</protein>
<dbReference type="SUPFAM" id="SSF52540">
    <property type="entry name" value="P-loop containing nucleoside triphosphate hydrolases"/>
    <property type="match status" value="1"/>
</dbReference>
<comment type="similarity">
    <text evidence="1 6">Belongs to the TRAFAC class TrmE-Era-EngA-EngB-Septin-like GTPase superfamily. Era GTPase family.</text>
</comment>
<dbReference type="InterPro" id="IPR030388">
    <property type="entry name" value="G_ERA_dom"/>
</dbReference>
<dbReference type="Gene3D" id="3.40.50.300">
    <property type="entry name" value="P-loop containing nucleotide triphosphate hydrolases"/>
    <property type="match status" value="1"/>
</dbReference>
<evidence type="ECO:0000313" key="9">
    <source>
        <dbReference type="EMBL" id="MDM5146804.1"/>
    </source>
</evidence>
<keyword evidence="3 6" id="KW-0547">Nucleotide-binding</keyword>
<dbReference type="NCBIfam" id="NF000908">
    <property type="entry name" value="PRK00089.1"/>
    <property type="match status" value="1"/>
</dbReference>
<dbReference type="InterPro" id="IPR015946">
    <property type="entry name" value="KH_dom-like_a/b"/>
</dbReference>
<dbReference type="SUPFAM" id="SSF54814">
    <property type="entry name" value="Prokaryotic type KH domain (KH-domain type II)"/>
    <property type="match status" value="1"/>
</dbReference>
<dbReference type="InterPro" id="IPR004044">
    <property type="entry name" value="KH_dom_type_2"/>
</dbReference>
<evidence type="ECO:0000259" key="8">
    <source>
        <dbReference type="Pfam" id="PF07650"/>
    </source>
</evidence>
<dbReference type="CDD" id="cd04163">
    <property type="entry name" value="Era"/>
    <property type="match status" value="1"/>
</dbReference>
<keyword evidence="6" id="KW-0472">Membrane</keyword>
<dbReference type="Gene3D" id="3.30.300.20">
    <property type="match status" value="1"/>
</dbReference>
<keyword evidence="6" id="KW-0699">rRNA-binding</keyword>
<dbReference type="EMBL" id="JANQAO010000001">
    <property type="protein sequence ID" value="MDM5146804.1"/>
    <property type="molecule type" value="Genomic_DNA"/>
</dbReference>
<dbReference type="Pfam" id="PF07650">
    <property type="entry name" value="KH_2"/>
    <property type="match status" value="1"/>
</dbReference>
<comment type="subcellular location">
    <subcellularLocation>
        <location evidence="6">Cytoplasm</location>
    </subcellularLocation>
    <subcellularLocation>
        <location evidence="6">Cell membrane</location>
        <topology evidence="6">Peripheral membrane protein</topology>
    </subcellularLocation>
</comment>
<evidence type="ECO:0000256" key="5">
    <source>
        <dbReference type="ARBA" id="ARBA00023134"/>
    </source>
</evidence>
<comment type="caution">
    <text evidence="6">Lacks conserved residue(s) required for the propagation of feature annotation.</text>
</comment>
<gene>
    <name evidence="6 9" type="primary">era</name>
    <name evidence="9" type="ORF">NQX30_00160</name>
</gene>
<dbReference type="InterPro" id="IPR006073">
    <property type="entry name" value="GTP-bd"/>
</dbReference>
<keyword evidence="5 6" id="KW-0342">GTP-binding</keyword>
<keyword evidence="6" id="KW-1003">Cell membrane</keyword>
<dbReference type="NCBIfam" id="TIGR00436">
    <property type="entry name" value="era"/>
    <property type="match status" value="1"/>
</dbReference>
<evidence type="ECO:0000256" key="2">
    <source>
        <dbReference type="ARBA" id="ARBA00020484"/>
    </source>
</evidence>
<sequence>MNSHRGFVAVVGRPNVGKSTLVNALAGDKASIVSHRRQTTRGVVRVICRRDDAQWAVLDSPGWQTRHGGTLNKRLNAGAEWAAGVADVVIFMSAAPIWTDEDTAFLQRLPAEAKVVAAVNKVDLATDKGLLLPYVDALRERRDFAAIVPLCARRRRGMDALVTEVSLLLSESPALFDRNDVEDEAFFLAELLREKVFRALGDELPYCIGVIAHRTGKRGRAEVVMAEIFVERDSQKAIVIGAGGVTLKQLAAAARQDMERVLNAKVYLTVRVKVAPAWQTDQQLLRKMRIGVPELI</sequence>
<evidence type="ECO:0000256" key="6">
    <source>
        <dbReference type="HAMAP-Rule" id="MF_00367"/>
    </source>
</evidence>
<dbReference type="InterPro" id="IPR027417">
    <property type="entry name" value="P-loop_NTPase"/>
</dbReference>
<dbReference type="InterPro" id="IPR005225">
    <property type="entry name" value="Small_GTP-bd"/>
</dbReference>
<evidence type="ECO:0000256" key="4">
    <source>
        <dbReference type="ARBA" id="ARBA00022884"/>
    </source>
</evidence>
<dbReference type="Pfam" id="PF01926">
    <property type="entry name" value="MMR_HSR1"/>
    <property type="match status" value="1"/>
</dbReference>
<dbReference type="Proteomes" id="UP001168167">
    <property type="component" value="Unassembled WGS sequence"/>
</dbReference>
<feature type="domain" description="KH type-2" evidence="8">
    <location>
        <begin position="222"/>
        <end position="279"/>
    </location>
</feature>
<dbReference type="InterPro" id="IPR009019">
    <property type="entry name" value="KH_sf_prok-type"/>
</dbReference>
<keyword evidence="4 6" id="KW-0694">RNA-binding</keyword>